<dbReference type="EMBL" id="JXJN01012910">
    <property type="status" value="NOT_ANNOTATED_CDS"/>
    <property type="molecule type" value="Genomic_DNA"/>
</dbReference>
<evidence type="ECO:0000313" key="5">
    <source>
        <dbReference type="Proteomes" id="UP000092460"/>
    </source>
</evidence>
<dbReference type="Proteomes" id="UP000092460">
    <property type="component" value="Unassembled WGS sequence"/>
</dbReference>
<protein>
    <recommendedName>
        <fullName evidence="1">COMM domain-containing protein 5</fullName>
    </recommendedName>
</protein>
<dbReference type="PANTHER" id="PTHR15666">
    <property type="entry name" value="COMM DOMAIN CONTAINING PROTEIN 5"/>
    <property type="match status" value="1"/>
</dbReference>
<organism evidence="4 5">
    <name type="scientific">Glossina palpalis gambiensis</name>
    <dbReference type="NCBI Taxonomy" id="67801"/>
    <lineage>
        <taxon>Eukaryota</taxon>
        <taxon>Metazoa</taxon>
        <taxon>Ecdysozoa</taxon>
        <taxon>Arthropoda</taxon>
        <taxon>Hexapoda</taxon>
        <taxon>Insecta</taxon>
        <taxon>Pterygota</taxon>
        <taxon>Neoptera</taxon>
        <taxon>Endopterygota</taxon>
        <taxon>Diptera</taxon>
        <taxon>Brachycera</taxon>
        <taxon>Muscomorpha</taxon>
        <taxon>Hippoboscoidea</taxon>
        <taxon>Glossinidae</taxon>
        <taxon>Glossina</taxon>
    </lineage>
</organism>
<dbReference type="GO" id="GO:0005634">
    <property type="term" value="C:nucleus"/>
    <property type="evidence" value="ECO:0007669"/>
    <property type="project" value="TreeGrafter"/>
</dbReference>
<dbReference type="STRING" id="67801.A0A1B0BEI2"/>
<dbReference type="PROSITE" id="PS51269">
    <property type="entry name" value="COMM"/>
    <property type="match status" value="1"/>
</dbReference>
<reference evidence="4" key="2">
    <citation type="submission" date="2020-05" db="UniProtKB">
        <authorList>
            <consortium name="EnsemblMetazoa"/>
        </authorList>
    </citation>
    <scope>IDENTIFICATION</scope>
    <source>
        <strain evidence="4">IAEA</strain>
    </source>
</reference>
<sequence length="244" mass="28901">MAIPFKYQLFIDNFRSHKCLVNRKCVNNPEKYYFFKMSTNFCYTVVKNLKPYVKYFPQLTKPVMRALIQASVHYIETNKCSPEILELALNKLPHSGHVIPENFCELFAAILQIMQMYLRTPVGTVKLNELRECLQEDLNLNYECVEDLVKVLHNHRVSLTKNFIEAKSVRNYPKHMQWRINISLSQELPRDNAAITIILHFHLPDGRYRTLELPLAMFHHLRYKLANLLSEMQSLEQRPVMKKF</sequence>
<dbReference type="VEuPathDB" id="VectorBase:GPPI027390"/>
<proteinExistence type="inferred from homology"/>
<evidence type="ECO:0000256" key="1">
    <source>
        <dbReference type="ARBA" id="ARBA00016556"/>
    </source>
</evidence>
<accession>A0A1B0BEI2</accession>
<dbReference type="EnsemblMetazoa" id="GPPI027390-RA">
    <property type="protein sequence ID" value="GPPI027390-PA"/>
    <property type="gene ID" value="GPPI027390"/>
</dbReference>
<reference evidence="5" key="1">
    <citation type="submission" date="2015-01" db="EMBL/GenBank/DDBJ databases">
        <authorList>
            <person name="Aksoy S."/>
            <person name="Warren W."/>
            <person name="Wilson R.K."/>
        </authorList>
    </citation>
    <scope>NUCLEOTIDE SEQUENCE [LARGE SCALE GENOMIC DNA]</scope>
    <source>
        <strain evidence="5">IAEA</strain>
    </source>
</reference>
<evidence type="ECO:0000259" key="3">
    <source>
        <dbReference type="PROSITE" id="PS51269"/>
    </source>
</evidence>
<evidence type="ECO:0000256" key="2">
    <source>
        <dbReference type="ARBA" id="ARBA00093452"/>
    </source>
</evidence>
<evidence type="ECO:0000313" key="4">
    <source>
        <dbReference type="EnsemblMetazoa" id="GPPI027390-PA"/>
    </source>
</evidence>
<dbReference type="Pfam" id="PF07258">
    <property type="entry name" value="COMM_domain"/>
    <property type="match status" value="1"/>
</dbReference>
<dbReference type="PANTHER" id="PTHR15666:SF1">
    <property type="entry name" value="COMM DOMAIN-CONTAINING PROTEIN 5"/>
    <property type="match status" value="1"/>
</dbReference>
<dbReference type="InterPro" id="IPR017920">
    <property type="entry name" value="COMM"/>
</dbReference>
<name>A0A1B0BEI2_9MUSC</name>
<dbReference type="AlphaFoldDB" id="A0A1B0BEI2"/>
<keyword evidence="5" id="KW-1185">Reference proteome</keyword>
<comment type="similarity">
    <text evidence="2">Belongs to the COMM domain-containing protein 5 family.</text>
</comment>
<dbReference type="InterPro" id="IPR037357">
    <property type="entry name" value="COMMD5"/>
</dbReference>
<feature type="domain" description="COMM" evidence="3">
    <location>
        <begin position="172"/>
        <end position="236"/>
    </location>
</feature>